<keyword evidence="3" id="KW-1185">Reference proteome</keyword>
<keyword evidence="1" id="KW-1133">Transmembrane helix</keyword>
<dbReference type="Proteomes" id="UP001190700">
    <property type="component" value="Unassembled WGS sequence"/>
</dbReference>
<comment type="caution">
    <text evidence="2">The sequence shown here is derived from an EMBL/GenBank/DDBJ whole genome shotgun (WGS) entry which is preliminary data.</text>
</comment>
<accession>A0AAE0KWN0</accession>
<feature type="transmembrane region" description="Helical" evidence="1">
    <location>
        <begin position="78"/>
        <end position="99"/>
    </location>
</feature>
<dbReference type="AlphaFoldDB" id="A0AAE0KWN0"/>
<evidence type="ECO:0000313" key="3">
    <source>
        <dbReference type="Proteomes" id="UP001190700"/>
    </source>
</evidence>
<keyword evidence="1" id="KW-0472">Membrane</keyword>
<feature type="transmembrane region" description="Helical" evidence="1">
    <location>
        <begin position="47"/>
        <end position="66"/>
    </location>
</feature>
<dbReference type="EMBL" id="LGRX02015414">
    <property type="protein sequence ID" value="KAK3263476.1"/>
    <property type="molecule type" value="Genomic_DNA"/>
</dbReference>
<dbReference type="PANTHER" id="PTHR31133:SF12">
    <property type="entry name" value="MEMBRANE PROTEIN"/>
    <property type="match status" value="1"/>
</dbReference>
<dbReference type="InterPro" id="IPR040229">
    <property type="entry name" value="At3g27390-like"/>
</dbReference>
<reference evidence="2 3" key="1">
    <citation type="journal article" date="2015" name="Genome Biol. Evol.">
        <title>Comparative Genomics of a Bacterivorous Green Alga Reveals Evolutionary Causalities and Consequences of Phago-Mixotrophic Mode of Nutrition.</title>
        <authorList>
            <person name="Burns J.A."/>
            <person name="Paasch A."/>
            <person name="Narechania A."/>
            <person name="Kim E."/>
        </authorList>
    </citation>
    <scope>NUCLEOTIDE SEQUENCE [LARGE SCALE GENOMIC DNA]</scope>
    <source>
        <strain evidence="2 3">PLY_AMNH</strain>
    </source>
</reference>
<organism evidence="2 3">
    <name type="scientific">Cymbomonas tetramitiformis</name>
    <dbReference type="NCBI Taxonomy" id="36881"/>
    <lineage>
        <taxon>Eukaryota</taxon>
        <taxon>Viridiplantae</taxon>
        <taxon>Chlorophyta</taxon>
        <taxon>Pyramimonadophyceae</taxon>
        <taxon>Pyramimonadales</taxon>
        <taxon>Pyramimonadaceae</taxon>
        <taxon>Cymbomonas</taxon>
    </lineage>
</organism>
<dbReference type="PANTHER" id="PTHR31133">
    <property type="entry name" value="MEMBRANE PROTEIN"/>
    <property type="match status" value="1"/>
</dbReference>
<gene>
    <name evidence="2" type="ORF">CYMTET_27719</name>
</gene>
<sequence>MSEQYTRLVLFFIVLLWGVIKGFLTATLATCICTTFNLGAALGYLPRHVYLIARTAIVGPALKALLNILAPVVMYSWLMLVLVISHVSSFAYGFSFAVFTTMSNFLDSKEWMELELVEPVRMCKKLVQAFNDFCACSIPACFEDDIRVEGERIGNAIDLPFVWLVENVVSTIFTFSSGMIRMMVQILLHPVILALYIPRTLFNFAFRCIFGSG</sequence>
<proteinExistence type="predicted"/>
<evidence type="ECO:0000256" key="1">
    <source>
        <dbReference type="SAM" id="Phobius"/>
    </source>
</evidence>
<keyword evidence="1" id="KW-0812">Transmembrane</keyword>
<protein>
    <submittedName>
        <fullName evidence="2">Uncharacterized protein</fullName>
    </submittedName>
</protein>
<name>A0AAE0KWN0_9CHLO</name>
<evidence type="ECO:0000313" key="2">
    <source>
        <dbReference type="EMBL" id="KAK3263476.1"/>
    </source>
</evidence>
<feature type="transmembrane region" description="Helical" evidence="1">
    <location>
        <begin position="172"/>
        <end position="197"/>
    </location>
</feature>